<proteinExistence type="predicted"/>
<dbReference type="EMBL" id="BOMB01000062">
    <property type="protein sequence ID" value="GID16404.1"/>
    <property type="molecule type" value="Genomic_DNA"/>
</dbReference>
<evidence type="ECO:0000313" key="2">
    <source>
        <dbReference type="Proteomes" id="UP000612808"/>
    </source>
</evidence>
<evidence type="ECO:0000313" key="1">
    <source>
        <dbReference type="EMBL" id="GID16404.1"/>
    </source>
</evidence>
<comment type="caution">
    <text evidence="1">The sequence shown here is derived from an EMBL/GenBank/DDBJ whole genome shotgun (WGS) entry which is preliminary data.</text>
</comment>
<sequence length="86" mass="8853">MVCEYCLLGGVQESGLGAAGLVDTLLGPEETGTCVCCFGMAALRGQHTVLTSHCVVGWGSGVGGWCVGFCALFENYTVDASIFVVK</sequence>
<dbReference type="AlphaFoldDB" id="A0A8J3JGQ2"/>
<dbReference type="Proteomes" id="UP000612808">
    <property type="component" value="Unassembled WGS sequence"/>
</dbReference>
<keyword evidence="2" id="KW-1185">Reference proteome</keyword>
<accession>A0A8J3JGQ2</accession>
<reference evidence="1" key="1">
    <citation type="submission" date="2021-01" db="EMBL/GenBank/DDBJ databases">
        <title>Whole genome shotgun sequence of Actinocatenispora rupis NBRC 107355.</title>
        <authorList>
            <person name="Komaki H."/>
            <person name="Tamura T."/>
        </authorList>
    </citation>
    <scope>NUCLEOTIDE SEQUENCE</scope>
    <source>
        <strain evidence="1">NBRC 107355</strain>
    </source>
</reference>
<gene>
    <name evidence="1" type="ORF">Aru02nite_72930</name>
</gene>
<organism evidence="1 2">
    <name type="scientific">Actinocatenispora rupis</name>
    <dbReference type="NCBI Taxonomy" id="519421"/>
    <lineage>
        <taxon>Bacteria</taxon>
        <taxon>Bacillati</taxon>
        <taxon>Actinomycetota</taxon>
        <taxon>Actinomycetes</taxon>
        <taxon>Micromonosporales</taxon>
        <taxon>Micromonosporaceae</taxon>
        <taxon>Actinocatenispora</taxon>
    </lineage>
</organism>
<protein>
    <submittedName>
        <fullName evidence="1">Uncharacterized protein</fullName>
    </submittedName>
</protein>
<name>A0A8J3JGQ2_9ACTN</name>